<reference evidence="5 6" key="1">
    <citation type="submission" date="2019-01" db="EMBL/GenBank/DDBJ databases">
        <authorList>
            <person name="Chen W.-M."/>
        </authorList>
    </citation>
    <scope>NUCLEOTIDE SEQUENCE [LARGE SCALE GENOMIC DNA]</scope>
    <source>
        <strain evidence="5 6">CCP-18</strain>
    </source>
</reference>
<dbReference type="OrthoDB" id="5298944at2"/>
<dbReference type="Gene3D" id="3.90.220.20">
    <property type="entry name" value="DNA methylase specificity domains"/>
    <property type="match status" value="2"/>
</dbReference>
<evidence type="ECO:0000256" key="3">
    <source>
        <dbReference type="ARBA" id="ARBA00023125"/>
    </source>
</evidence>
<organism evidence="5 6">
    <name type="scientific">Inhella crocodyli</name>
    <dbReference type="NCBI Taxonomy" id="2499851"/>
    <lineage>
        <taxon>Bacteria</taxon>
        <taxon>Pseudomonadati</taxon>
        <taxon>Pseudomonadota</taxon>
        <taxon>Betaproteobacteria</taxon>
        <taxon>Burkholderiales</taxon>
        <taxon>Sphaerotilaceae</taxon>
        <taxon>Inhella</taxon>
    </lineage>
</organism>
<evidence type="ECO:0000259" key="4">
    <source>
        <dbReference type="Pfam" id="PF01420"/>
    </source>
</evidence>
<dbReference type="GO" id="GO:0003677">
    <property type="term" value="F:DNA binding"/>
    <property type="evidence" value="ECO:0007669"/>
    <property type="project" value="UniProtKB-KW"/>
</dbReference>
<comment type="similarity">
    <text evidence="1">Belongs to the type-I restriction system S methylase family.</text>
</comment>
<comment type="caution">
    <text evidence="5">The sequence shown here is derived from an EMBL/GenBank/DDBJ whole genome shotgun (WGS) entry which is preliminary data.</text>
</comment>
<keyword evidence="5" id="KW-0378">Hydrolase</keyword>
<evidence type="ECO:0000256" key="2">
    <source>
        <dbReference type="ARBA" id="ARBA00022747"/>
    </source>
</evidence>
<protein>
    <submittedName>
        <fullName evidence="5">Restriction endonuclease subunit S</fullName>
    </submittedName>
</protein>
<dbReference type="GO" id="GO:0009307">
    <property type="term" value="P:DNA restriction-modification system"/>
    <property type="evidence" value="ECO:0007669"/>
    <property type="project" value="UniProtKB-KW"/>
</dbReference>
<dbReference type="InterPro" id="IPR044946">
    <property type="entry name" value="Restrct_endonuc_typeI_TRD_sf"/>
</dbReference>
<dbReference type="InterPro" id="IPR051212">
    <property type="entry name" value="Type-I_RE_S_subunit"/>
</dbReference>
<dbReference type="PANTHER" id="PTHR43140">
    <property type="entry name" value="TYPE-1 RESTRICTION ENZYME ECOKI SPECIFICITY PROTEIN"/>
    <property type="match status" value="1"/>
</dbReference>
<dbReference type="Proteomes" id="UP000288587">
    <property type="component" value="Unassembled WGS sequence"/>
</dbReference>
<keyword evidence="2" id="KW-0680">Restriction system</keyword>
<dbReference type="PANTHER" id="PTHR43140:SF1">
    <property type="entry name" value="TYPE I RESTRICTION ENZYME ECOKI SPECIFICITY SUBUNIT"/>
    <property type="match status" value="1"/>
</dbReference>
<evidence type="ECO:0000256" key="1">
    <source>
        <dbReference type="ARBA" id="ARBA00010923"/>
    </source>
</evidence>
<accession>A0A3S2URA1</accession>
<dbReference type="Pfam" id="PF01420">
    <property type="entry name" value="Methylase_S"/>
    <property type="match status" value="2"/>
</dbReference>
<dbReference type="CDD" id="cd17262">
    <property type="entry name" value="RMtype1_S_Aco12261I-TRD2-CR2"/>
    <property type="match status" value="1"/>
</dbReference>
<keyword evidence="6" id="KW-1185">Reference proteome</keyword>
<dbReference type="AlphaFoldDB" id="A0A3S2URA1"/>
<dbReference type="SUPFAM" id="SSF116734">
    <property type="entry name" value="DNA methylase specificity domain"/>
    <property type="match status" value="2"/>
</dbReference>
<dbReference type="GO" id="GO:0004519">
    <property type="term" value="F:endonuclease activity"/>
    <property type="evidence" value="ECO:0007669"/>
    <property type="project" value="UniProtKB-KW"/>
</dbReference>
<gene>
    <name evidence="5" type="ORF">EOD73_17085</name>
</gene>
<dbReference type="RefSeq" id="WP_127684255.1">
    <property type="nucleotide sequence ID" value="NZ_SACM01000006.1"/>
</dbReference>
<keyword evidence="5" id="KW-0255">Endonuclease</keyword>
<keyword evidence="3" id="KW-0238">DNA-binding</keyword>
<proteinExistence type="inferred from homology"/>
<dbReference type="InterPro" id="IPR000055">
    <property type="entry name" value="Restrct_endonuc_typeI_TRD"/>
</dbReference>
<evidence type="ECO:0000313" key="5">
    <source>
        <dbReference type="EMBL" id="RVT82447.1"/>
    </source>
</evidence>
<keyword evidence="5" id="KW-0540">Nuclease</keyword>
<feature type="domain" description="Type I restriction modification DNA specificity" evidence="4">
    <location>
        <begin position="357"/>
        <end position="476"/>
    </location>
</feature>
<sequence>MTASLLNVLTAQPSYGPALRQLICELAVTGRLLPQTSTWTEFRLEEIVSVRGGSTPSMARPEYWGGDVPWVSPKDMHAGDIVTSEMFITQEALAKTNLDLIPLGSVLIVGRSGILKRKLPAQVTRVACTINQDIKALTPKSAIESAYLRLWLLGSERAILAEDVKTGTTVQSLVFAKLFARRVRLPSTAEQHRIVAKVNELMALCDQLEAEQADVQAAHTRLVEALLASLTQARDAADFRASWKQLAEHFHTLFTTEASVDALKQTVLQLGIAGRLVPQDEAEEPAEALLTRIATHKADKAAQRRARKSVAVSGQAGASTSIEPPTGWRWTTFGDATICRDGERVPVSQVERESRAKVYDYYGASGVIDKIDRYLFNKPLLLIGEDGANLINRSTPIAFIARGKYWVNNHAHVIDGVSEDLLKYLEIYVNAIDLKPYVTGTAQPKMNQAKLNSIRLALPPEAEQRRIVAKVDELVGLCDRLKLSISEARQHHELLASVLVEDAVA</sequence>
<dbReference type="CDD" id="cd17249">
    <property type="entry name" value="RMtype1_S_EcoR124I-TRD2-CR2_like"/>
    <property type="match status" value="1"/>
</dbReference>
<evidence type="ECO:0000313" key="6">
    <source>
        <dbReference type="Proteomes" id="UP000288587"/>
    </source>
</evidence>
<dbReference type="EMBL" id="SACM01000006">
    <property type="protein sequence ID" value="RVT82447.1"/>
    <property type="molecule type" value="Genomic_DNA"/>
</dbReference>
<feature type="domain" description="Type I restriction modification DNA specificity" evidence="4">
    <location>
        <begin position="37"/>
        <end position="211"/>
    </location>
</feature>
<name>A0A3S2URA1_9BURK</name>